<dbReference type="AlphaFoldDB" id="A0AAN6RZV0"/>
<protein>
    <recommendedName>
        <fullName evidence="4">MARVEL domain-containing protein</fullName>
    </recommendedName>
</protein>
<gene>
    <name evidence="2" type="ORF">QBC46DRAFT_367679</name>
</gene>
<evidence type="ECO:0000313" key="2">
    <source>
        <dbReference type="EMBL" id="KAK3935315.1"/>
    </source>
</evidence>
<dbReference type="Proteomes" id="UP001303473">
    <property type="component" value="Unassembled WGS sequence"/>
</dbReference>
<dbReference type="EMBL" id="MU853929">
    <property type="protein sequence ID" value="KAK3935315.1"/>
    <property type="molecule type" value="Genomic_DNA"/>
</dbReference>
<comment type="caution">
    <text evidence="2">The sequence shown here is derived from an EMBL/GenBank/DDBJ whole genome shotgun (WGS) entry which is preliminary data.</text>
</comment>
<feature type="transmembrane region" description="Helical" evidence="1">
    <location>
        <begin position="103"/>
        <end position="124"/>
    </location>
</feature>
<feature type="transmembrane region" description="Helical" evidence="1">
    <location>
        <begin position="131"/>
        <end position="152"/>
    </location>
</feature>
<accession>A0AAN6RZV0</accession>
<feature type="transmembrane region" description="Helical" evidence="1">
    <location>
        <begin position="210"/>
        <end position="233"/>
    </location>
</feature>
<keyword evidence="1" id="KW-1133">Transmembrane helix</keyword>
<evidence type="ECO:0000256" key="1">
    <source>
        <dbReference type="SAM" id="Phobius"/>
    </source>
</evidence>
<sequence>MAKIMEIEVHKVGTTPSLRLRFWFCRATSRKPTKERPSLELITNFTPQTTNKMRFQAPQLGALGVTFTAMRACQFATLIAIVGLCANFINEITTAERNPPSELIGAITVATIAVVYVVIAYILYYDNMLPLLATCVLDSLLLIASIVVASVIGKPLSMLNCAALPSISNSATTTFWTSIPYSSVSEAVNKAVSYFTFVAVDQATCYEIKAVWGLAIALCVLFAFSGLVCVGLWHRARRDAGGFPAGKDVEGC</sequence>
<name>A0AAN6RZV0_9PEZI</name>
<keyword evidence="1" id="KW-0812">Transmembrane</keyword>
<feature type="transmembrane region" description="Helical" evidence="1">
    <location>
        <begin position="60"/>
        <end position="83"/>
    </location>
</feature>
<keyword evidence="3" id="KW-1185">Reference proteome</keyword>
<proteinExistence type="predicted"/>
<reference evidence="3" key="1">
    <citation type="journal article" date="2023" name="Mol. Phylogenet. Evol.">
        <title>Genome-scale phylogeny and comparative genomics of the fungal order Sordariales.</title>
        <authorList>
            <person name="Hensen N."/>
            <person name="Bonometti L."/>
            <person name="Westerberg I."/>
            <person name="Brannstrom I.O."/>
            <person name="Guillou S."/>
            <person name="Cros-Aarteil S."/>
            <person name="Calhoun S."/>
            <person name="Haridas S."/>
            <person name="Kuo A."/>
            <person name="Mondo S."/>
            <person name="Pangilinan J."/>
            <person name="Riley R."/>
            <person name="LaButti K."/>
            <person name="Andreopoulos B."/>
            <person name="Lipzen A."/>
            <person name="Chen C."/>
            <person name="Yan M."/>
            <person name="Daum C."/>
            <person name="Ng V."/>
            <person name="Clum A."/>
            <person name="Steindorff A."/>
            <person name="Ohm R.A."/>
            <person name="Martin F."/>
            <person name="Silar P."/>
            <person name="Natvig D.O."/>
            <person name="Lalanne C."/>
            <person name="Gautier V."/>
            <person name="Ament-Velasquez S.L."/>
            <person name="Kruys A."/>
            <person name="Hutchinson M.I."/>
            <person name="Powell A.J."/>
            <person name="Barry K."/>
            <person name="Miller A.N."/>
            <person name="Grigoriev I.V."/>
            <person name="Debuchy R."/>
            <person name="Gladieux P."/>
            <person name="Hiltunen Thoren M."/>
            <person name="Johannesson H."/>
        </authorList>
    </citation>
    <scope>NUCLEOTIDE SEQUENCE [LARGE SCALE GENOMIC DNA]</scope>
    <source>
        <strain evidence="3">CBS 340.73</strain>
    </source>
</reference>
<organism evidence="2 3">
    <name type="scientific">Diplogelasinospora grovesii</name>
    <dbReference type="NCBI Taxonomy" id="303347"/>
    <lineage>
        <taxon>Eukaryota</taxon>
        <taxon>Fungi</taxon>
        <taxon>Dikarya</taxon>
        <taxon>Ascomycota</taxon>
        <taxon>Pezizomycotina</taxon>
        <taxon>Sordariomycetes</taxon>
        <taxon>Sordariomycetidae</taxon>
        <taxon>Sordariales</taxon>
        <taxon>Diplogelasinosporaceae</taxon>
        <taxon>Diplogelasinospora</taxon>
    </lineage>
</organism>
<keyword evidence="1" id="KW-0472">Membrane</keyword>
<evidence type="ECO:0008006" key="4">
    <source>
        <dbReference type="Google" id="ProtNLM"/>
    </source>
</evidence>
<evidence type="ECO:0000313" key="3">
    <source>
        <dbReference type="Proteomes" id="UP001303473"/>
    </source>
</evidence>